<dbReference type="InterPro" id="IPR050109">
    <property type="entry name" value="HTH-type_TetR-like_transc_reg"/>
</dbReference>
<keyword evidence="7" id="KW-1185">Reference proteome</keyword>
<feature type="domain" description="HTH tetR-type" evidence="5">
    <location>
        <begin position="2"/>
        <end position="62"/>
    </location>
</feature>
<keyword evidence="3" id="KW-0804">Transcription</keyword>
<evidence type="ECO:0000256" key="4">
    <source>
        <dbReference type="PROSITE-ProRule" id="PRU00335"/>
    </source>
</evidence>
<dbReference type="Pfam" id="PF00440">
    <property type="entry name" value="TetR_N"/>
    <property type="match status" value="1"/>
</dbReference>
<evidence type="ECO:0000313" key="7">
    <source>
        <dbReference type="Proteomes" id="UP000063699"/>
    </source>
</evidence>
<reference evidence="6 7" key="1">
    <citation type="submission" date="2015-07" db="EMBL/GenBank/DDBJ databases">
        <title>Genome sequencing of Kibdelosporangium phytohabitans.</title>
        <authorList>
            <person name="Qin S."/>
            <person name="Xing K."/>
        </authorList>
    </citation>
    <scope>NUCLEOTIDE SEQUENCE [LARGE SCALE GENOMIC DNA]</scope>
    <source>
        <strain evidence="6 7">KLBMP1111</strain>
    </source>
</reference>
<protein>
    <submittedName>
        <fullName evidence="6">TetR family transcriptional regulator</fullName>
    </submittedName>
</protein>
<evidence type="ECO:0000313" key="6">
    <source>
        <dbReference type="EMBL" id="ALG06458.1"/>
    </source>
</evidence>
<dbReference type="Proteomes" id="UP000063699">
    <property type="component" value="Chromosome"/>
</dbReference>
<evidence type="ECO:0000259" key="5">
    <source>
        <dbReference type="PROSITE" id="PS50977"/>
    </source>
</evidence>
<dbReference type="Gene3D" id="1.10.357.10">
    <property type="entry name" value="Tetracycline Repressor, domain 2"/>
    <property type="match status" value="1"/>
</dbReference>
<dbReference type="KEGG" id="kphy:AOZ06_05525"/>
<dbReference type="EMBL" id="CP012752">
    <property type="protein sequence ID" value="ALG06458.1"/>
    <property type="molecule type" value="Genomic_DNA"/>
</dbReference>
<dbReference type="STRING" id="860235.AOZ06_05525"/>
<dbReference type="InterPro" id="IPR001647">
    <property type="entry name" value="HTH_TetR"/>
</dbReference>
<organism evidence="6 7">
    <name type="scientific">Kibdelosporangium phytohabitans</name>
    <dbReference type="NCBI Taxonomy" id="860235"/>
    <lineage>
        <taxon>Bacteria</taxon>
        <taxon>Bacillati</taxon>
        <taxon>Actinomycetota</taxon>
        <taxon>Actinomycetes</taxon>
        <taxon>Pseudonocardiales</taxon>
        <taxon>Pseudonocardiaceae</taxon>
        <taxon>Kibdelosporangium</taxon>
    </lineage>
</organism>
<keyword evidence="2 4" id="KW-0238">DNA-binding</keyword>
<gene>
    <name evidence="6" type="ORF">AOZ06_05525</name>
</gene>
<sequence>MSDTRRKLIDGAIETVRTAGINGVSARSIAGAAGVNQALVFYHFGSVHDLLGAACLVHAEALVARFQPELDEVSTLKELLAVGRDLHAKQSEAGNVTVLAQMLAGSRNDESLAESTRAALRLWIDAIEQVLVRVLAASPAKDLVDIGGLARGVSAAFIGLELYEGVDPDGATQALDALDQLAVLVEVVDELGPVARRAFRAKVRRVADR</sequence>
<dbReference type="PROSITE" id="PS50977">
    <property type="entry name" value="HTH_TETR_2"/>
    <property type="match status" value="1"/>
</dbReference>
<dbReference type="PANTHER" id="PTHR30055">
    <property type="entry name" value="HTH-TYPE TRANSCRIPTIONAL REGULATOR RUTR"/>
    <property type="match status" value="1"/>
</dbReference>
<evidence type="ECO:0000256" key="2">
    <source>
        <dbReference type="ARBA" id="ARBA00023125"/>
    </source>
</evidence>
<accession>A0A0N9HPH1</accession>
<dbReference type="InterPro" id="IPR009057">
    <property type="entry name" value="Homeodomain-like_sf"/>
</dbReference>
<dbReference type="OrthoDB" id="3474596at2"/>
<name>A0A0N9HPH1_9PSEU</name>
<proteinExistence type="predicted"/>
<dbReference type="AlphaFoldDB" id="A0A0N9HPH1"/>
<dbReference type="GO" id="GO:0003700">
    <property type="term" value="F:DNA-binding transcription factor activity"/>
    <property type="evidence" value="ECO:0007669"/>
    <property type="project" value="TreeGrafter"/>
</dbReference>
<dbReference type="PANTHER" id="PTHR30055:SF234">
    <property type="entry name" value="HTH-TYPE TRANSCRIPTIONAL REGULATOR BETI"/>
    <property type="match status" value="1"/>
</dbReference>
<feature type="DNA-binding region" description="H-T-H motif" evidence="4">
    <location>
        <begin position="25"/>
        <end position="44"/>
    </location>
</feature>
<keyword evidence="1" id="KW-0805">Transcription regulation</keyword>
<evidence type="ECO:0000256" key="3">
    <source>
        <dbReference type="ARBA" id="ARBA00023163"/>
    </source>
</evidence>
<dbReference type="SUPFAM" id="SSF46689">
    <property type="entry name" value="Homeodomain-like"/>
    <property type="match status" value="1"/>
</dbReference>
<evidence type="ECO:0000256" key="1">
    <source>
        <dbReference type="ARBA" id="ARBA00023015"/>
    </source>
</evidence>
<dbReference type="RefSeq" id="WP_054288431.1">
    <property type="nucleotide sequence ID" value="NZ_CP012752.1"/>
</dbReference>
<dbReference type="GO" id="GO:0000976">
    <property type="term" value="F:transcription cis-regulatory region binding"/>
    <property type="evidence" value="ECO:0007669"/>
    <property type="project" value="TreeGrafter"/>
</dbReference>